<evidence type="ECO:0000256" key="7">
    <source>
        <dbReference type="ARBA" id="ARBA00023004"/>
    </source>
</evidence>
<evidence type="ECO:0000259" key="10">
    <source>
        <dbReference type="PROSITE" id="PS51379"/>
    </source>
</evidence>
<keyword evidence="7" id="KW-0408">Iron</keyword>
<keyword evidence="13" id="KW-1185">Reference proteome</keyword>
<name>A0ABT1RKP7_9FIRM</name>
<dbReference type="SUPFAM" id="SSF54862">
    <property type="entry name" value="4Fe-4S ferredoxins"/>
    <property type="match status" value="1"/>
</dbReference>
<dbReference type="PANTHER" id="PTHR30352:SF4">
    <property type="entry name" value="PYRUVATE FORMATE-LYASE 2-ACTIVATING ENZYME"/>
    <property type="match status" value="1"/>
</dbReference>
<evidence type="ECO:0000256" key="1">
    <source>
        <dbReference type="ARBA" id="ARBA00001966"/>
    </source>
</evidence>
<organism evidence="12 13">
    <name type="scientific">Anaerovorax odorimutans</name>
    <dbReference type="NCBI Taxonomy" id="109327"/>
    <lineage>
        <taxon>Bacteria</taxon>
        <taxon>Bacillati</taxon>
        <taxon>Bacillota</taxon>
        <taxon>Clostridia</taxon>
        <taxon>Peptostreptococcales</taxon>
        <taxon>Anaerovoracaceae</taxon>
        <taxon>Anaerovorax</taxon>
    </lineage>
</organism>
<evidence type="ECO:0000256" key="3">
    <source>
        <dbReference type="ARBA" id="ARBA00022485"/>
    </source>
</evidence>
<evidence type="ECO:0000256" key="6">
    <source>
        <dbReference type="ARBA" id="ARBA00023002"/>
    </source>
</evidence>
<dbReference type="EMBL" id="JANFXK010000002">
    <property type="protein sequence ID" value="MCQ4635754.1"/>
    <property type="molecule type" value="Genomic_DNA"/>
</dbReference>
<dbReference type="Pfam" id="PF00037">
    <property type="entry name" value="Fer4"/>
    <property type="match status" value="1"/>
</dbReference>
<dbReference type="RefSeq" id="WP_256130940.1">
    <property type="nucleotide sequence ID" value="NZ_JANFXK010000002.1"/>
</dbReference>
<dbReference type="PROSITE" id="PS01087">
    <property type="entry name" value="RADICAL_ACTIVATING"/>
    <property type="match status" value="1"/>
</dbReference>
<evidence type="ECO:0000313" key="12">
    <source>
        <dbReference type="EMBL" id="MCQ4635754.1"/>
    </source>
</evidence>
<keyword evidence="6" id="KW-0560">Oxidoreductase</keyword>
<dbReference type="InterPro" id="IPR012839">
    <property type="entry name" value="Organic_radical_activase"/>
</dbReference>
<keyword evidence="3" id="KW-0004">4Fe-4S</keyword>
<dbReference type="SUPFAM" id="SSF102114">
    <property type="entry name" value="Radical SAM enzymes"/>
    <property type="match status" value="1"/>
</dbReference>
<keyword evidence="5" id="KW-0479">Metal-binding</keyword>
<evidence type="ECO:0000313" key="13">
    <source>
        <dbReference type="Proteomes" id="UP001524502"/>
    </source>
</evidence>
<gene>
    <name evidence="12" type="ORF">NE619_03365</name>
</gene>
<feature type="domain" description="Radical SAM core" evidence="11">
    <location>
        <begin position="19"/>
        <end position="304"/>
    </location>
</feature>
<dbReference type="InterPro" id="IPR017900">
    <property type="entry name" value="4Fe4S_Fe_S_CS"/>
</dbReference>
<dbReference type="InterPro" id="IPR058240">
    <property type="entry name" value="rSAM_sf"/>
</dbReference>
<sequence length="311" mass="35096">MEKEPLQALVGGIQKFSTEDGPGIRTTVFLKGCPLRCKWCHNPELIDFEQHIIRMPNNCIKCGYCIKECPQEAVYLRDDKEIDIRWDLCDTCLKCADICYAQALKPVARLMTAEEVLYQVAQDKQFYSHTRGGLTISGGEMLSHPRFTEALIGAAGERDISVCLDTSGFGDGDLLERLTEKENVSHVLYDMKAIDNKQHLAYTGRENKLILENLERIAKNSRLREKIIMRMPLIRGINDTDSQIDQAADLYRDLGIGKITLLPYHNLGALKEEHIGGSQTLFEAPDDARVDSIKERLQSRTGAEIEILGRL</sequence>
<keyword evidence="4" id="KW-0949">S-adenosyl-L-methionine</keyword>
<comment type="similarity">
    <text evidence="2">Belongs to the organic radical-activating enzymes family.</text>
</comment>
<dbReference type="InterPro" id="IPR017896">
    <property type="entry name" value="4Fe4S_Fe-S-bd"/>
</dbReference>
<evidence type="ECO:0000256" key="4">
    <source>
        <dbReference type="ARBA" id="ARBA00022691"/>
    </source>
</evidence>
<dbReference type="PIRSF" id="PIRSF000371">
    <property type="entry name" value="PFL_act_enz"/>
    <property type="match status" value="1"/>
</dbReference>
<dbReference type="SFLD" id="SFLDG01118">
    <property type="entry name" value="activating_enzymes__group_2"/>
    <property type="match status" value="1"/>
</dbReference>
<dbReference type="Proteomes" id="UP001524502">
    <property type="component" value="Unassembled WGS sequence"/>
</dbReference>
<dbReference type="SFLD" id="SFLDG01066">
    <property type="entry name" value="organic_radical-activating_enz"/>
    <property type="match status" value="1"/>
</dbReference>
<keyword evidence="8" id="KW-0411">Iron-sulfur</keyword>
<dbReference type="InterPro" id="IPR013785">
    <property type="entry name" value="Aldolase_TIM"/>
</dbReference>
<protein>
    <submittedName>
        <fullName evidence="12">Glycyl-radical enzyme activating protein</fullName>
    </submittedName>
</protein>
<dbReference type="Gene3D" id="3.20.20.70">
    <property type="entry name" value="Aldolase class I"/>
    <property type="match status" value="1"/>
</dbReference>
<evidence type="ECO:0000259" key="11">
    <source>
        <dbReference type="PROSITE" id="PS51918"/>
    </source>
</evidence>
<dbReference type="InterPro" id="IPR007197">
    <property type="entry name" value="rSAM"/>
</dbReference>
<comment type="cofactor">
    <cofactor evidence="1">
        <name>[4Fe-4S] cluster</name>
        <dbReference type="ChEBI" id="CHEBI:49883"/>
    </cofactor>
</comment>
<dbReference type="PANTHER" id="PTHR30352">
    <property type="entry name" value="PYRUVATE FORMATE-LYASE-ACTIVATING ENZYME"/>
    <property type="match status" value="1"/>
</dbReference>
<feature type="domain" description="4Fe-4S ferredoxin-type" evidence="10">
    <location>
        <begin position="80"/>
        <end position="109"/>
    </location>
</feature>
<feature type="domain" description="4Fe-4S ferredoxin-type" evidence="10">
    <location>
        <begin position="50"/>
        <end position="79"/>
    </location>
</feature>
<dbReference type="PROSITE" id="PS51918">
    <property type="entry name" value="RADICAL_SAM"/>
    <property type="match status" value="1"/>
</dbReference>
<accession>A0ABT1RKP7</accession>
<dbReference type="InterPro" id="IPR001989">
    <property type="entry name" value="Radical_activat_CS"/>
</dbReference>
<dbReference type="PROSITE" id="PS51379">
    <property type="entry name" value="4FE4S_FER_2"/>
    <property type="match status" value="2"/>
</dbReference>
<dbReference type="InterPro" id="IPR040074">
    <property type="entry name" value="BssD/PflA/YjjW"/>
</dbReference>
<dbReference type="Pfam" id="PF04055">
    <property type="entry name" value="Radical_SAM"/>
    <property type="match status" value="1"/>
</dbReference>
<evidence type="ECO:0000256" key="2">
    <source>
        <dbReference type="ARBA" id="ARBA00009777"/>
    </source>
</evidence>
<reference evidence="12 13" key="1">
    <citation type="submission" date="2022-06" db="EMBL/GenBank/DDBJ databases">
        <title>Isolation of gut microbiota from human fecal samples.</title>
        <authorList>
            <person name="Pamer E.G."/>
            <person name="Barat B."/>
            <person name="Waligurski E."/>
            <person name="Medina S."/>
            <person name="Paddock L."/>
            <person name="Mostad J."/>
        </authorList>
    </citation>
    <scope>NUCLEOTIDE SEQUENCE [LARGE SCALE GENOMIC DNA]</scope>
    <source>
        <strain evidence="12 13">SL.3.17</strain>
    </source>
</reference>
<proteinExistence type="inferred from homology"/>
<comment type="catalytic activity">
    <reaction evidence="9">
        <text>glycyl-[protein] + reduced [flavodoxin] + S-adenosyl-L-methionine = glycin-2-yl radical-[protein] + semiquinone [flavodoxin] + 5'-deoxyadenosine + L-methionine + H(+)</text>
        <dbReference type="Rhea" id="RHEA:61976"/>
        <dbReference type="Rhea" id="RHEA-COMP:10622"/>
        <dbReference type="Rhea" id="RHEA-COMP:14480"/>
        <dbReference type="Rhea" id="RHEA-COMP:15993"/>
        <dbReference type="Rhea" id="RHEA-COMP:15994"/>
        <dbReference type="ChEBI" id="CHEBI:15378"/>
        <dbReference type="ChEBI" id="CHEBI:17319"/>
        <dbReference type="ChEBI" id="CHEBI:29947"/>
        <dbReference type="ChEBI" id="CHEBI:32722"/>
        <dbReference type="ChEBI" id="CHEBI:57618"/>
        <dbReference type="ChEBI" id="CHEBI:57844"/>
        <dbReference type="ChEBI" id="CHEBI:59789"/>
        <dbReference type="ChEBI" id="CHEBI:140311"/>
    </reaction>
</comment>
<comment type="caution">
    <text evidence="12">The sequence shown here is derived from an EMBL/GenBank/DDBJ whole genome shotgun (WGS) entry which is preliminary data.</text>
</comment>
<dbReference type="PROSITE" id="PS00198">
    <property type="entry name" value="4FE4S_FER_1"/>
    <property type="match status" value="1"/>
</dbReference>
<dbReference type="SFLD" id="SFLDS00029">
    <property type="entry name" value="Radical_SAM"/>
    <property type="match status" value="1"/>
</dbReference>
<evidence type="ECO:0000256" key="9">
    <source>
        <dbReference type="ARBA" id="ARBA00047365"/>
    </source>
</evidence>
<dbReference type="NCBIfam" id="TIGR02494">
    <property type="entry name" value="PFLE_PFLC"/>
    <property type="match status" value="1"/>
</dbReference>
<evidence type="ECO:0000256" key="5">
    <source>
        <dbReference type="ARBA" id="ARBA00022723"/>
    </source>
</evidence>
<evidence type="ECO:0000256" key="8">
    <source>
        <dbReference type="ARBA" id="ARBA00023014"/>
    </source>
</evidence>
<dbReference type="InterPro" id="IPR034457">
    <property type="entry name" value="Organic_radical-activating"/>
</dbReference>